<reference evidence="2 3" key="1">
    <citation type="submission" date="2015-06" db="EMBL/GenBank/DDBJ databases">
        <title>Prevotella sp. 109, sp. nov., a novel member of the family Prevotellaceae isolated from human faeces.</title>
        <authorList>
            <person name="Shkoporov A.N."/>
            <person name="Chaplin A.V."/>
            <person name="Kafarskaia L.I."/>
            <person name="Efimov B.A."/>
        </authorList>
    </citation>
    <scope>NUCLEOTIDE SEQUENCE [LARGE SCALE GENOMIC DNA]</scope>
    <source>
        <strain evidence="2 3">109</strain>
    </source>
</reference>
<gene>
    <name evidence="2" type="ORF">ACU52_10645</name>
</gene>
<evidence type="ECO:0000256" key="1">
    <source>
        <dbReference type="SAM" id="Phobius"/>
    </source>
</evidence>
<dbReference type="AlphaFoldDB" id="A0A8E1QWH7"/>
<keyword evidence="1" id="KW-1133">Transmembrane helix</keyword>
<feature type="transmembrane region" description="Helical" evidence="1">
    <location>
        <begin position="27"/>
        <end position="48"/>
    </location>
</feature>
<comment type="caution">
    <text evidence="2">The sequence shown here is derived from an EMBL/GenBank/DDBJ whole genome shotgun (WGS) entry which is preliminary data.</text>
</comment>
<evidence type="ECO:0000313" key="2">
    <source>
        <dbReference type="EMBL" id="KOO67953.1"/>
    </source>
</evidence>
<keyword evidence="1" id="KW-0812">Transmembrane</keyword>
<keyword evidence="1" id="KW-0472">Membrane</keyword>
<evidence type="ECO:0000313" key="3">
    <source>
        <dbReference type="Proteomes" id="UP000036951"/>
    </source>
</evidence>
<protein>
    <recommendedName>
        <fullName evidence="4">Mechanosensitive ion channel protein MscS</fullName>
    </recommendedName>
</protein>
<sequence length="76" mass="8814">MIVNTDDNNKKFNSCGKYGSRGERFMFLRNILNIIFMLGALIGMVIYFKVDHQIGTIVILSSMLFKIVECVFRFIK</sequence>
<evidence type="ECO:0008006" key="4">
    <source>
        <dbReference type="Google" id="ProtNLM"/>
    </source>
</evidence>
<name>A0A8E1QWH7_9BACT</name>
<accession>A0A8E1QWH7</accession>
<organism evidence="2 3">
    <name type="scientific">Xylanibacter rarus</name>
    <dbReference type="NCBI Taxonomy" id="1676614"/>
    <lineage>
        <taxon>Bacteria</taxon>
        <taxon>Pseudomonadati</taxon>
        <taxon>Bacteroidota</taxon>
        <taxon>Bacteroidia</taxon>
        <taxon>Bacteroidales</taxon>
        <taxon>Prevotellaceae</taxon>
        <taxon>Xylanibacter</taxon>
    </lineage>
</organism>
<proteinExistence type="predicted"/>
<feature type="transmembrane region" description="Helical" evidence="1">
    <location>
        <begin position="54"/>
        <end position="75"/>
    </location>
</feature>
<dbReference type="EMBL" id="LFQU01000021">
    <property type="protein sequence ID" value="KOO67953.1"/>
    <property type="molecule type" value="Genomic_DNA"/>
</dbReference>
<dbReference type="Proteomes" id="UP000036951">
    <property type="component" value="Unassembled WGS sequence"/>
</dbReference>
<keyword evidence="3" id="KW-1185">Reference proteome</keyword>
<dbReference type="RefSeq" id="WP_021855325.1">
    <property type="nucleotide sequence ID" value="NZ_DAWBWQ010000130.1"/>
</dbReference>